<evidence type="ECO:0008006" key="3">
    <source>
        <dbReference type="Google" id="ProtNLM"/>
    </source>
</evidence>
<dbReference type="Gene3D" id="2.60.40.1090">
    <property type="entry name" value="Fimbrial-type adhesion domain"/>
    <property type="match status" value="1"/>
</dbReference>
<protein>
    <recommendedName>
        <fullName evidence="3">Fimbrial protein</fullName>
    </recommendedName>
</protein>
<dbReference type="Proteomes" id="UP000284338">
    <property type="component" value="Unassembled WGS sequence"/>
</dbReference>
<dbReference type="AlphaFoldDB" id="A0AA92X4U5"/>
<evidence type="ECO:0000313" key="1">
    <source>
        <dbReference type="EMBL" id="RJF53292.1"/>
    </source>
</evidence>
<sequence>MSKQGRTVVSIDRLQSIVVVVMWVIAMHATPVRAFQWTAVDDTGSGSISSFRISGRDVDVSHCTWYPLTLGWINGVYASKSGHRYTARYSDLLSSLHPKNCKEAVDMINRANIWDRDLRRNGLTTGLGGDAIFFILNSSSQIDSPVAEIRYEVPPVPTEPTEPSCTVTQPPMIDFKTISANDIPSGRFGSRMVVSCRSDTTFTVKFVFANGTDNETLRNGLNVKLLVGGWDGAGGFTSSIKKDVPEDFTVNATLTAVGNVSEGFFRTVGVVKMNYD</sequence>
<keyword evidence="2" id="KW-1185">Reference proteome</keyword>
<name>A0AA92X4U5_9GAMM</name>
<reference evidence="1 2" key="1">
    <citation type="submission" date="2018-09" db="EMBL/GenBank/DDBJ databases">
        <title>Draft genome of a novel serratia sp. strain with antifungal activity.</title>
        <authorList>
            <person name="Dichmann S.I."/>
            <person name="Park B.P."/>
            <person name="Pathiraja D."/>
            <person name="Choi I.-G."/>
            <person name="Stougaard P."/>
            <person name="Hennessy R.C."/>
        </authorList>
    </citation>
    <scope>NUCLEOTIDE SEQUENCE [LARGE SCALE GENOMIC DNA]</scope>
    <source>
        <strain evidence="1 2">S40</strain>
    </source>
</reference>
<dbReference type="GO" id="GO:0009289">
    <property type="term" value="C:pilus"/>
    <property type="evidence" value="ECO:0007669"/>
    <property type="project" value="InterPro"/>
</dbReference>
<proteinExistence type="predicted"/>
<dbReference type="EMBL" id="QYYG01000010">
    <property type="protein sequence ID" value="RJF53292.1"/>
    <property type="molecule type" value="Genomic_DNA"/>
</dbReference>
<evidence type="ECO:0000313" key="2">
    <source>
        <dbReference type="Proteomes" id="UP000284338"/>
    </source>
</evidence>
<dbReference type="GO" id="GO:0007155">
    <property type="term" value="P:cell adhesion"/>
    <property type="evidence" value="ECO:0007669"/>
    <property type="project" value="InterPro"/>
</dbReference>
<dbReference type="InterPro" id="IPR036937">
    <property type="entry name" value="Adhesion_dom_fimbrial_sf"/>
</dbReference>
<accession>A0AA92X4U5</accession>
<organism evidence="1 2">
    <name type="scientific">Serratia inhibens</name>
    <dbReference type="NCBI Taxonomy" id="2338073"/>
    <lineage>
        <taxon>Bacteria</taxon>
        <taxon>Pseudomonadati</taxon>
        <taxon>Pseudomonadota</taxon>
        <taxon>Gammaproteobacteria</taxon>
        <taxon>Enterobacterales</taxon>
        <taxon>Yersiniaceae</taxon>
        <taxon>Serratia</taxon>
    </lineage>
</organism>
<comment type="caution">
    <text evidence="1">The sequence shown here is derived from an EMBL/GenBank/DDBJ whole genome shotgun (WGS) entry which is preliminary data.</text>
</comment>
<gene>
    <name evidence="1" type="ORF">D4100_22690</name>
</gene>